<gene>
    <name evidence="5" type="ORF">QBC47DRAFT_378277</name>
</gene>
<evidence type="ECO:0000313" key="6">
    <source>
        <dbReference type="Proteomes" id="UP001239445"/>
    </source>
</evidence>
<accession>A0AAJ0BHN9</accession>
<keyword evidence="6" id="KW-1185">Reference proteome</keyword>
<keyword evidence="1" id="KW-0346">Stress response</keyword>
<dbReference type="PROSITE" id="PS01031">
    <property type="entry name" value="SHSP"/>
    <property type="match status" value="1"/>
</dbReference>
<evidence type="ECO:0000313" key="5">
    <source>
        <dbReference type="EMBL" id="KAK1757027.1"/>
    </source>
</evidence>
<evidence type="ECO:0000259" key="4">
    <source>
        <dbReference type="PROSITE" id="PS01031"/>
    </source>
</evidence>
<dbReference type="AlphaFoldDB" id="A0AAJ0BHN9"/>
<protein>
    <submittedName>
        <fullName evidence="5">HSP20-like chaperone</fullName>
    </submittedName>
</protein>
<name>A0AAJ0BHN9_9PEZI</name>
<dbReference type="EMBL" id="MU839831">
    <property type="protein sequence ID" value="KAK1757027.1"/>
    <property type="molecule type" value="Genomic_DNA"/>
</dbReference>
<dbReference type="InterPro" id="IPR031107">
    <property type="entry name" value="Small_HSP"/>
</dbReference>
<sequence length="198" mass="21361">MPLKMEKAMDFLPPALASNPNITHLIRLLDDIEKYSHHGCSHRAPAFQPRFDLIETADAFELYGDLPGVHKEDVSIELTDPRTLVVKGSITHPYGVFVPPHATPVPITPAVPTPIGEGVPAVPETPAEPAPTPAAPAVPQPTYLVSERGTGSFQRTFKLPLDLTTRDGIKAAFEDGVLKVFIPKPNKGPGDATKIQIQ</sequence>
<dbReference type="Gene3D" id="2.60.40.790">
    <property type="match status" value="1"/>
</dbReference>
<reference evidence="5" key="1">
    <citation type="submission" date="2023-06" db="EMBL/GenBank/DDBJ databases">
        <title>Genome-scale phylogeny and comparative genomics of the fungal order Sordariales.</title>
        <authorList>
            <consortium name="Lawrence Berkeley National Laboratory"/>
            <person name="Hensen N."/>
            <person name="Bonometti L."/>
            <person name="Westerberg I."/>
            <person name="Brannstrom I.O."/>
            <person name="Guillou S."/>
            <person name="Cros-Aarteil S."/>
            <person name="Calhoun S."/>
            <person name="Haridas S."/>
            <person name="Kuo A."/>
            <person name="Mondo S."/>
            <person name="Pangilinan J."/>
            <person name="Riley R."/>
            <person name="Labutti K."/>
            <person name="Andreopoulos B."/>
            <person name="Lipzen A."/>
            <person name="Chen C."/>
            <person name="Yanf M."/>
            <person name="Daum C."/>
            <person name="Ng V."/>
            <person name="Clum A."/>
            <person name="Steindorff A."/>
            <person name="Ohm R."/>
            <person name="Martin F."/>
            <person name="Silar P."/>
            <person name="Natvig D."/>
            <person name="Lalanne C."/>
            <person name="Gautier V."/>
            <person name="Ament-Velasquez S.L."/>
            <person name="Kruys A."/>
            <person name="Hutchinson M.I."/>
            <person name="Powell A.J."/>
            <person name="Barry K."/>
            <person name="Miller A.N."/>
            <person name="Grigoriev I.V."/>
            <person name="Debuchy R."/>
            <person name="Gladieux P."/>
            <person name="Thoren M.H."/>
            <person name="Johannesson H."/>
        </authorList>
    </citation>
    <scope>NUCLEOTIDE SEQUENCE</scope>
    <source>
        <strain evidence="5">PSN4</strain>
    </source>
</reference>
<dbReference type="PANTHER" id="PTHR11527">
    <property type="entry name" value="HEAT-SHOCK PROTEIN 20 FAMILY MEMBER"/>
    <property type="match status" value="1"/>
</dbReference>
<evidence type="ECO:0000256" key="1">
    <source>
        <dbReference type="ARBA" id="ARBA00023016"/>
    </source>
</evidence>
<evidence type="ECO:0000256" key="2">
    <source>
        <dbReference type="PROSITE-ProRule" id="PRU00285"/>
    </source>
</evidence>
<dbReference type="Proteomes" id="UP001239445">
    <property type="component" value="Unassembled WGS sequence"/>
</dbReference>
<comment type="caution">
    <text evidence="5">The sequence shown here is derived from an EMBL/GenBank/DDBJ whole genome shotgun (WGS) entry which is preliminary data.</text>
</comment>
<dbReference type="SUPFAM" id="SSF49764">
    <property type="entry name" value="HSP20-like chaperones"/>
    <property type="match status" value="1"/>
</dbReference>
<evidence type="ECO:0000256" key="3">
    <source>
        <dbReference type="RuleBase" id="RU003616"/>
    </source>
</evidence>
<organism evidence="5 6">
    <name type="scientific">Echria macrotheca</name>
    <dbReference type="NCBI Taxonomy" id="438768"/>
    <lineage>
        <taxon>Eukaryota</taxon>
        <taxon>Fungi</taxon>
        <taxon>Dikarya</taxon>
        <taxon>Ascomycota</taxon>
        <taxon>Pezizomycotina</taxon>
        <taxon>Sordariomycetes</taxon>
        <taxon>Sordariomycetidae</taxon>
        <taxon>Sordariales</taxon>
        <taxon>Schizotheciaceae</taxon>
        <taxon>Echria</taxon>
    </lineage>
</organism>
<dbReference type="Pfam" id="PF00011">
    <property type="entry name" value="HSP20"/>
    <property type="match status" value="1"/>
</dbReference>
<dbReference type="InterPro" id="IPR002068">
    <property type="entry name" value="A-crystallin/Hsp20_dom"/>
</dbReference>
<comment type="similarity">
    <text evidence="2 3">Belongs to the small heat shock protein (HSP20) family.</text>
</comment>
<dbReference type="InterPro" id="IPR008978">
    <property type="entry name" value="HSP20-like_chaperone"/>
</dbReference>
<feature type="domain" description="SHSP" evidence="4">
    <location>
        <begin position="42"/>
        <end position="198"/>
    </location>
</feature>
<proteinExistence type="inferred from homology"/>
<dbReference type="CDD" id="cd06464">
    <property type="entry name" value="ACD_sHsps-like"/>
    <property type="match status" value="1"/>
</dbReference>